<sequence length="186" mass="21556">MGRIKITDNEQTITNDVFIDLAYQEEISVAKHILQIDPDYIKLLGFIPTRIRKQINSDIDVRLEDATCIEGISIENGQQCLYIKHNGAIHKGTSTHNIKGTTDMEVVMLSKEMNLNADEWREALVKQKRYQVGYRWVVEGQKTKRRNMCCTKTISSMSPSETTTRNRKWRYNSTRNLRMGTTTVLR</sequence>
<dbReference type="RefSeq" id="WP_118448390.1">
    <property type="nucleotide sequence ID" value="NZ_QRWT01000011.1"/>
</dbReference>
<dbReference type="AlphaFoldDB" id="A0AAQ0RT58"/>
<proteinExistence type="predicted"/>
<name>A0AAQ0RT58_9BACE</name>
<reference evidence="1 2" key="1">
    <citation type="submission" date="2018-08" db="EMBL/GenBank/DDBJ databases">
        <title>A genome reference for cultivated species of the human gut microbiota.</title>
        <authorList>
            <person name="Zou Y."/>
            <person name="Xue W."/>
            <person name="Luo G."/>
        </authorList>
    </citation>
    <scope>NUCLEOTIDE SEQUENCE [LARGE SCALE GENOMIC DNA]</scope>
    <source>
        <strain evidence="1 2">AF19-10AC</strain>
    </source>
</reference>
<protein>
    <submittedName>
        <fullName evidence="1">Uncharacterized protein</fullName>
    </submittedName>
</protein>
<gene>
    <name evidence="1" type="ORF">DWX27_12235</name>
</gene>
<evidence type="ECO:0000313" key="1">
    <source>
        <dbReference type="EMBL" id="RGT51464.1"/>
    </source>
</evidence>
<comment type="caution">
    <text evidence="1">The sequence shown here is derived from an EMBL/GenBank/DDBJ whole genome shotgun (WGS) entry which is preliminary data.</text>
</comment>
<evidence type="ECO:0000313" key="2">
    <source>
        <dbReference type="Proteomes" id="UP000284772"/>
    </source>
</evidence>
<organism evidence="1 2">
    <name type="scientific">Bacteroides intestinalis</name>
    <dbReference type="NCBI Taxonomy" id="329854"/>
    <lineage>
        <taxon>Bacteria</taxon>
        <taxon>Pseudomonadati</taxon>
        <taxon>Bacteroidota</taxon>
        <taxon>Bacteroidia</taxon>
        <taxon>Bacteroidales</taxon>
        <taxon>Bacteroidaceae</taxon>
        <taxon>Bacteroides</taxon>
    </lineage>
</organism>
<dbReference type="Proteomes" id="UP000284772">
    <property type="component" value="Unassembled WGS sequence"/>
</dbReference>
<accession>A0AAQ0RT58</accession>
<dbReference type="EMBL" id="QRWT01000011">
    <property type="protein sequence ID" value="RGT51464.1"/>
    <property type="molecule type" value="Genomic_DNA"/>
</dbReference>